<evidence type="ECO:0000256" key="1">
    <source>
        <dbReference type="ARBA" id="ARBA00007118"/>
    </source>
</evidence>
<dbReference type="InterPro" id="IPR000415">
    <property type="entry name" value="Nitroreductase-like"/>
</dbReference>
<protein>
    <recommendedName>
        <fullName evidence="7">Putative NAD(P)H nitroreductase</fullName>
        <ecNumber evidence="7">1.-.-.-</ecNumber>
    </recommendedName>
</protein>
<organism evidence="10 11">
    <name type="scientific">Litorimonas cladophorae</name>
    <dbReference type="NCBI Taxonomy" id="1220491"/>
    <lineage>
        <taxon>Bacteria</taxon>
        <taxon>Pseudomonadati</taxon>
        <taxon>Pseudomonadota</taxon>
        <taxon>Alphaproteobacteria</taxon>
        <taxon>Maricaulales</taxon>
        <taxon>Robiginitomaculaceae</taxon>
    </lineage>
</organism>
<evidence type="ECO:0000256" key="7">
    <source>
        <dbReference type="PIRNR" id="PIRNR000232"/>
    </source>
</evidence>
<dbReference type="InterPro" id="IPR052530">
    <property type="entry name" value="NAD(P)H_nitroreductase"/>
</dbReference>
<evidence type="ECO:0000256" key="8">
    <source>
        <dbReference type="PIRSR" id="PIRSR000232-1"/>
    </source>
</evidence>
<dbReference type="RefSeq" id="WP_189586906.1">
    <property type="nucleotide sequence ID" value="NZ_BMYV01000003.1"/>
</dbReference>
<dbReference type="CDD" id="cd02135">
    <property type="entry name" value="YdjA-like"/>
    <property type="match status" value="1"/>
</dbReference>
<keyword evidence="2 7" id="KW-0285">Flavoprotein</keyword>
<feature type="binding site" description="in other chain" evidence="8">
    <location>
        <begin position="150"/>
        <end position="152"/>
    </location>
    <ligand>
        <name>FMN</name>
        <dbReference type="ChEBI" id="CHEBI:58210"/>
        <note>ligand shared between dimeric partners</note>
    </ligand>
</feature>
<feature type="binding site" description="in other chain" evidence="8">
    <location>
        <begin position="24"/>
        <end position="26"/>
    </location>
    <ligand>
        <name>FMN</name>
        <dbReference type="ChEBI" id="CHEBI:58210"/>
        <note>ligand shared between dimeric partners</note>
    </ligand>
</feature>
<dbReference type="Gene3D" id="3.40.109.10">
    <property type="entry name" value="NADH Oxidase"/>
    <property type="match status" value="1"/>
</dbReference>
<evidence type="ECO:0000256" key="5">
    <source>
        <dbReference type="ARBA" id="ARBA00023002"/>
    </source>
</evidence>
<keyword evidence="4 7" id="KW-0521">NADP</keyword>
<feature type="binding site" evidence="8">
    <location>
        <position position="51"/>
    </location>
    <ligand>
        <name>FMN</name>
        <dbReference type="ChEBI" id="CHEBI:58210"/>
        <note>ligand shared between dimeric partners</note>
    </ligand>
</feature>
<evidence type="ECO:0000256" key="4">
    <source>
        <dbReference type="ARBA" id="ARBA00022857"/>
    </source>
</evidence>
<keyword evidence="11" id="KW-1185">Reference proteome</keyword>
<feature type="binding site" evidence="8">
    <location>
        <position position="55"/>
    </location>
    <ligand>
        <name>FMN</name>
        <dbReference type="ChEBI" id="CHEBI:58210"/>
        <note>ligand shared between dimeric partners</note>
    </ligand>
</feature>
<comment type="caution">
    <text evidence="10">The sequence shown here is derived from an EMBL/GenBank/DDBJ whole genome shotgun (WGS) entry which is preliminary data.</text>
</comment>
<name>A0A918KSQ2_9PROT</name>
<dbReference type="AlphaFoldDB" id="A0A918KSQ2"/>
<comment type="cofactor">
    <cofactor evidence="8">
        <name>FMN</name>
        <dbReference type="ChEBI" id="CHEBI:58210"/>
    </cofactor>
    <text evidence="8">Binds 1 FMN per subunit.</text>
</comment>
<dbReference type="Pfam" id="PF00881">
    <property type="entry name" value="Nitroreductase"/>
    <property type="match status" value="1"/>
</dbReference>
<evidence type="ECO:0000259" key="9">
    <source>
        <dbReference type="Pfam" id="PF00881"/>
    </source>
</evidence>
<evidence type="ECO:0000256" key="3">
    <source>
        <dbReference type="ARBA" id="ARBA00022643"/>
    </source>
</evidence>
<keyword evidence="3 7" id="KW-0288">FMN</keyword>
<dbReference type="InterPro" id="IPR026021">
    <property type="entry name" value="YdjA-like"/>
</dbReference>
<sequence>MTDTPTHFPLPTHRPELIDFLATRRSNMAKLMEGPGPDASTRDTLLEIAARVPDHRKLAPWRFTIFEGESRGQFGQHIASAFMADNPDAPADRAIFEGARLTRAPLVVAVISSPVDCVRGTPVWEQELSAGAVCFNLCLAAQAHGFAAQWLTEWFAYDARINKALGLSERERVAGYIYIGATTAHSSPRARPDLNKLMRFWTK</sequence>
<dbReference type="PANTHER" id="PTHR43821">
    <property type="entry name" value="NAD(P)H NITROREDUCTASE YDJA-RELATED"/>
    <property type="match status" value="1"/>
</dbReference>
<dbReference type="PIRSF" id="PIRSF000232">
    <property type="entry name" value="YdjA"/>
    <property type="match status" value="1"/>
</dbReference>
<dbReference type="EC" id="1.-.-.-" evidence="7"/>
<dbReference type="Proteomes" id="UP000600865">
    <property type="component" value="Unassembled WGS sequence"/>
</dbReference>
<evidence type="ECO:0000313" key="11">
    <source>
        <dbReference type="Proteomes" id="UP000600865"/>
    </source>
</evidence>
<accession>A0A918KSQ2</accession>
<feature type="domain" description="Nitroreductase" evidence="9">
    <location>
        <begin position="22"/>
        <end position="180"/>
    </location>
</feature>
<evidence type="ECO:0000256" key="2">
    <source>
        <dbReference type="ARBA" id="ARBA00022630"/>
    </source>
</evidence>
<dbReference type="InterPro" id="IPR029479">
    <property type="entry name" value="Nitroreductase"/>
</dbReference>
<dbReference type="PANTHER" id="PTHR43821:SF1">
    <property type="entry name" value="NAD(P)H NITROREDUCTASE YDJA-RELATED"/>
    <property type="match status" value="1"/>
</dbReference>
<keyword evidence="6 7" id="KW-0520">NAD</keyword>
<proteinExistence type="inferred from homology"/>
<dbReference type="GO" id="GO:0016491">
    <property type="term" value="F:oxidoreductase activity"/>
    <property type="evidence" value="ECO:0007669"/>
    <property type="project" value="UniProtKB-UniRule"/>
</dbReference>
<dbReference type="SUPFAM" id="SSF55469">
    <property type="entry name" value="FMN-dependent nitroreductase-like"/>
    <property type="match status" value="1"/>
</dbReference>
<reference evidence="10 11" key="1">
    <citation type="journal article" date="2014" name="Int. J. Syst. Evol. Microbiol.">
        <title>Complete genome sequence of Corynebacterium casei LMG S-19264T (=DSM 44701T), isolated from a smear-ripened cheese.</title>
        <authorList>
            <consortium name="US DOE Joint Genome Institute (JGI-PGF)"/>
            <person name="Walter F."/>
            <person name="Albersmeier A."/>
            <person name="Kalinowski J."/>
            <person name="Ruckert C."/>
        </authorList>
    </citation>
    <scope>NUCLEOTIDE SEQUENCE [LARGE SCALE GENOMIC DNA]</scope>
    <source>
        <strain evidence="10 11">KCTC 23968</strain>
    </source>
</reference>
<evidence type="ECO:0000313" key="10">
    <source>
        <dbReference type="EMBL" id="GGX74495.1"/>
    </source>
</evidence>
<keyword evidence="5 7" id="KW-0560">Oxidoreductase</keyword>
<evidence type="ECO:0000256" key="6">
    <source>
        <dbReference type="ARBA" id="ARBA00023027"/>
    </source>
</evidence>
<comment type="similarity">
    <text evidence="1 7">Belongs to the nitroreductase family.</text>
</comment>
<dbReference type="EMBL" id="BMYV01000003">
    <property type="protein sequence ID" value="GGX74495.1"/>
    <property type="molecule type" value="Genomic_DNA"/>
</dbReference>
<gene>
    <name evidence="10" type="ORF">GCM10011309_25780</name>
</gene>